<feature type="region of interest" description="Disordered" evidence="1">
    <location>
        <begin position="1"/>
        <end position="33"/>
    </location>
</feature>
<keyword evidence="2" id="KW-0472">Membrane</keyword>
<dbReference type="PANTHER" id="PTHR35990">
    <property type="entry name" value="GAG1AT PROTEIN"/>
    <property type="match status" value="1"/>
</dbReference>
<evidence type="ECO:0000313" key="4">
    <source>
        <dbReference type="Proteomes" id="UP001374535"/>
    </source>
</evidence>
<keyword evidence="4" id="KW-1185">Reference proteome</keyword>
<evidence type="ECO:0000256" key="2">
    <source>
        <dbReference type="SAM" id="Phobius"/>
    </source>
</evidence>
<feature type="compositionally biased region" description="Basic and acidic residues" evidence="1">
    <location>
        <begin position="14"/>
        <end position="33"/>
    </location>
</feature>
<reference evidence="3 4" key="1">
    <citation type="journal article" date="2023" name="Life. Sci Alliance">
        <title>Evolutionary insights into 3D genome organization and epigenetic landscape of Vigna mungo.</title>
        <authorList>
            <person name="Junaid A."/>
            <person name="Singh B."/>
            <person name="Bhatia S."/>
        </authorList>
    </citation>
    <scope>NUCLEOTIDE SEQUENCE [LARGE SCALE GENOMIC DNA]</scope>
    <source>
        <strain evidence="3">Urdbean</strain>
    </source>
</reference>
<accession>A0AAQ3P9B3</accession>
<keyword evidence="2" id="KW-1133">Transmembrane helix</keyword>
<dbReference type="Proteomes" id="UP001374535">
    <property type="component" value="Chromosome 1"/>
</dbReference>
<dbReference type="EMBL" id="CP144700">
    <property type="protein sequence ID" value="WVZ24180.1"/>
    <property type="molecule type" value="Genomic_DNA"/>
</dbReference>
<dbReference type="PANTHER" id="PTHR35990:SF1">
    <property type="entry name" value="GAG1AT PROTEIN"/>
    <property type="match status" value="1"/>
</dbReference>
<evidence type="ECO:0000313" key="3">
    <source>
        <dbReference type="EMBL" id="WVZ24180.1"/>
    </source>
</evidence>
<proteinExistence type="predicted"/>
<organism evidence="3 4">
    <name type="scientific">Vigna mungo</name>
    <name type="common">Black gram</name>
    <name type="synonym">Phaseolus mungo</name>
    <dbReference type="NCBI Taxonomy" id="3915"/>
    <lineage>
        <taxon>Eukaryota</taxon>
        <taxon>Viridiplantae</taxon>
        <taxon>Streptophyta</taxon>
        <taxon>Embryophyta</taxon>
        <taxon>Tracheophyta</taxon>
        <taxon>Spermatophyta</taxon>
        <taxon>Magnoliopsida</taxon>
        <taxon>eudicotyledons</taxon>
        <taxon>Gunneridae</taxon>
        <taxon>Pentapetalae</taxon>
        <taxon>rosids</taxon>
        <taxon>fabids</taxon>
        <taxon>Fabales</taxon>
        <taxon>Fabaceae</taxon>
        <taxon>Papilionoideae</taxon>
        <taxon>50 kb inversion clade</taxon>
        <taxon>NPAAA clade</taxon>
        <taxon>indigoferoid/millettioid clade</taxon>
        <taxon>Phaseoleae</taxon>
        <taxon>Vigna</taxon>
    </lineage>
</organism>
<protein>
    <submittedName>
        <fullName evidence="3">Uncharacterized protein</fullName>
    </submittedName>
</protein>
<keyword evidence="2" id="KW-0812">Transmembrane</keyword>
<name>A0AAQ3P9B3_VIGMU</name>
<gene>
    <name evidence="3" type="ORF">V8G54_002724</name>
</gene>
<dbReference type="AlphaFoldDB" id="A0AAQ3P9B3"/>
<evidence type="ECO:0000256" key="1">
    <source>
        <dbReference type="SAM" id="MobiDB-lite"/>
    </source>
</evidence>
<feature type="transmembrane region" description="Helical" evidence="2">
    <location>
        <begin position="179"/>
        <end position="197"/>
    </location>
</feature>
<sequence length="216" mass="23671">MSNSCYIKRNPKQAKREDSNRERLKSRGEADRNCRGGRWRKRMHDNRHLHSTEALAISTDEGYEILSTAPISHRPFSGAVVIPSLVHLKHIVLVFLVPECYKVADVESVVVGPESVVEARVPPTIGTDNVVGGGGYGGDEVSLEGKMSSDAKPNSGGNVGGGFRSKVNFYLHSGDKKHVFIGLTLITAVFSVPWFFMNRGHSGSAVLCVKLESWCY</sequence>